<keyword evidence="2" id="KW-1185">Reference proteome</keyword>
<accession>A0A4U0SIF1</accession>
<comment type="caution">
    <text evidence="1">The sequence shown here is derived from an EMBL/GenBank/DDBJ whole genome shotgun (WGS) entry which is preliminary data.</text>
</comment>
<organism evidence="1 2">
    <name type="scientific">Actinacidiphila oryziradicis</name>
    <dbReference type="NCBI Taxonomy" id="2571141"/>
    <lineage>
        <taxon>Bacteria</taxon>
        <taxon>Bacillati</taxon>
        <taxon>Actinomycetota</taxon>
        <taxon>Actinomycetes</taxon>
        <taxon>Kitasatosporales</taxon>
        <taxon>Streptomycetaceae</taxon>
        <taxon>Actinacidiphila</taxon>
    </lineage>
</organism>
<protein>
    <submittedName>
        <fullName evidence="1">Uncharacterized protein</fullName>
    </submittedName>
</protein>
<sequence length="64" mass="7299">MREAAWQARVDAQAERVCEEVEHNREESRRLGLVELANPVRSSAHRIQAEVTALPQLRFASSRS</sequence>
<dbReference type="Proteomes" id="UP000305778">
    <property type="component" value="Unassembled WGS sequence"/>
</dbReference>
<dbReference type="AlphaFoldDB" id="A0A4U0SIF1"/>
<reference evidence="1 2" key="1">
    <citation type="submission" date="2019-04" db="EMBL/GenBank/DDBJ databases">
        <title>Streptomyces oryziradicis sp. nov., a novel actinomycete isolated from rhizosphere soil of rice (Oryza sativa L.).</title>
        <authorList>
            <person name="Li C."/>
        </authorList>
    </citation>
    <scope>NUCLEOTIDE SEQUENCE [LARGE SCALE GENOMIC DNA]</scope>
    <source>
        <strain evidence="1 2">NEAU-C40</strain>
    </source>
</reference>
<proteinExistence type="predicted"/>
<evidence type="ECO:0000313" key="1">
    <source>
        <dbReference type="EMBL" id="TKA09362.1"/>
    </source>
</evidence>
<gene>
    <name evidence="1" type="ORF">FCI23_22455</name>
</gene>
<evidence type="ECO:0000313" key="2">
    <source>
        <dbReference type="Proteomes" id="UP000305778"/>
    </source>
</evidence>
<dbReference type="EMBL" id="SUMC01000022">
    <property type="protein sequence ID" value="TKA09362.1"/>
    <property type="molecule type" value="Genomic_DNA"/>
</dbReference>
<name>A0A4U0SIF1_9ACTN</name>